<dbReference type="Gene3D" id="1.20.120.140">
    <property type="entry name" value="Signal recognition particle SRP54, nucleotide-binding domain"/>
    <property type="match status" value="1"/>
</dbReference>
<evidence type="ECO:0000256" key="4">
    <source>
        <dbReference type="ARBA" id="ARBA00022801"/>
    </source>
</evidence>
<feature type="binding site" evidence="9">
    <location>
        <begin position="169"/>
        <end position="176"/>
    </location>
    <ligand>
        <name>GTP</name>
        <dbReference type="ChEBI" id="CHEBI:37565"/>
    </ligand>
</feature>
<evidence type="ECO:0000313" key="15">
    <source>
        <dbReference type="Proteomes" id="UP000000528"/>
    </source>
</evidence>
<feature type="coiled-coil region" evidence="10">
    <location>
        <begin position="10"/>
        <end position="53"/>
    </location>
</feature>
<dbReference type="NCBIfam" id="TIGR00064">
    <property type="entry name" value="ftsY"/>
    <property type="match status" value="1"/>
</dbReference>
<keyword evidence="5 9" id="KW-0342">GTP-binding</keyword>
<proteinExistence type="inferred from homology"/>
<dbReference type="EC" id="3.6.5.4" evidence="9"/>
<dbReference type="SMART" id="SM00963">
    <property type="entry name" value="SRP54_N"/>
    <property type="match status" value="1"/>
</dbReference>
<keyword evidence="4 9" id="KW-0378">Hydrolase</keyword>
<dbReference type="HAMAP" id="MF_00920">
    <property type="entry name" value="FtsY"/>
    <property type="match status" value="1"/>
</dbReference>
<evidence type="ECO:0000256" key="2">
    <source>
        <dbReference type="ARBA" id="ARBA00022490"/>
    </source>
</evidence>
<dbReference type="PANTHER" id="PTHR43134:SF1">
    <property type="entry name" value="SIGNAL RECOGNITION PARTICLE RECEPTOR SUBUNIT ALPHA"/>
    <property type="match status" value="1"/>
</dbReference>
<dbReference type="GO" id="GO:0005737">
    <property type="term" value="C:cytoplasm"/>
    <property type="evidence" value="ECO:0007669"/>
    <property type="project" value="UniProtKB-SubCell"/>
</dbReference>
<dbReference type="PANTHER" id="PTHR43134">
    <property type="entry name" value="SIGNAL RECOGNITION PARTICLE RECEPTOR SUBUNIT ALPHA"/>
    <property type="match status" value="1"/>
</dbReference>
<dbReference type="eggNOG" id="COG0552">
    <property type="taxonomic scope" value="Bacteria"/>
</dbReference>
<dbReference type="BioCyc" id="MPUL272635:G1GT6-686-MONOMER"/>
<evidence type="ECO:0000259" key="13">
    <source>
        <dbReference type="SMART" id="SM00963"/>
    </source>
</evidence>
<dbReference type="GO" id="GO:0006614">
    <property type="term" value="P:SRP-dependent cotranslational protein targeting to membrane"/>
    <property type="evidence" value="ECO:0007669"/>
    <property type="project" value="InterPro"/>
</dbReference>
<accession>Q98PP5</accession>
<organism evidence="15">
    <name type="scientific">Mycoplasmopsis pulmonis (strain UAB CTIP)</name>
    <name type="common">Mycoplasma pulmonis</name>
    <dbReference type="NCBI Taxonomy" id="272635"/>
    <lineage>
        <taxon>Bacteria</taxon>
        <taxon>Bacillati</taxon>
        <taxon>Mycoplasmatota</taxon>
        <taxon>Mycoplasmoidales</taxon>
        <taxon>Metamycoplasmataceae</taxon>
        <taxon>Mycoplasmopsis</taxon>
    </lineage>
</organism>
<dbReference type="HOGENOM" id="CLU_009301_3_4_14"/>
<dbReference type="InterPro" id="IPR000897">
    <property type="entry name" value="SRP54_GTPase_dom"/>
</dbReference>
<gene>
    <name evidence="9" type="primary">ftsY</name>
    <name evidence="14" type="ordered locus">MYPU_6740</name>
</gene>
<keyword evidence="1 9" id="KW-1003">Cell membrane</keyword>
<keyword evidence="2 9" id="KW-0963">Cytoplasm</keyword>
<dbReference type="GO" id="GO:0005525">
    <property type="term" value="F:GTP binding"/>
    <property type="evidence" value="ECO:0007669"/>
    <property type="project" value="UniProtKB-UniRule"/>
</dbReference>
<name>Q98PP5_MYCPU</name>
<dbReference type="InterPro" id="IPR003593">
    <property type="entry name" value="AAA+_ATPase"/>
</dbReference>
<comment type="subunit">
    <text evidence="9">Part of the signal recognition particle protein translocation system, which is composed of SRP and FtsY.</text>
</comment>
<keyword evidence="14" id="KW-0132">Cell division</keyword>
<keyword evidence="7 9" id="KW-0675">Receptor</keyword>
<evidence type="ECO:0000259" key="12">
    <source>
        <dbReference type="SMART" id="SM00962"/>
    </source>
</evidence>
<sequence length="373" mass="42529">MGFFKNLKDRLFKLKTKEELEEQKKILEEAKLKAKEEKKLQKIQIKLEKDQKKEIAQLESVQKFVTGLNKSNSNFSKAILELQNNHVKLDDDFFEELEEILIMSDISAKLALLIIDEIQREVKIQNIDDPKIISEIIVDKMFLIYANKSFIDINLNYQEQRMNVFLMVGVNGSGKTTSIAKIAKRYKDLQKKILIIAGDTFRAAASEQLEIWANRVGVEIFKASQKNQEPASVVYQGLEYAKNNNFDLVIIDTAGRLQNKINLMNELEKINKIINKFIGRSVDESLLVIDATTGQNGVSQARSFKEVTNLTGIVLTKMDGTSKGGIVLSIKDEFDLNVKLIGLGEKMDDLVDFDLDSFIYGMTKDLIENYEKK</sequence>
<dbReference type="PIR" id="B90596">
    <property type="entry name" value="B90596"/>
</dbReference>
<dbReference type="Pfam" id="PF00448">
    <property type="entry name" value="SRP54"/>
    <property type="match status" value="1"/>
</dbReference>
<feature type="domain" description="SRP54-type proteins GTP-binding" evidence="12">
    <location>
        <begin position="162"/>
        <end position="364"/>
    </location>
</feature>
<evidence type="ECO:0000259" key="11">
    <source>
        <dbReference type="SMART" id="SM00382"/>
    </source>
</evidence>
<dbReference type="InterPro" id="IPR036225">
    <property type="entry name" value="SRP/SRP_N"/>
</dbReference>
<feature type="domain" description="AAA+ ATPase" evidence="11">
    <location>
        <begin position="161"/>
        <end position="342"/>
    </location>
</feature>
<dbReference type="GO" id="GO:0005886">
    <property type="term" value="C:plasma membrane"/>
    <property type="evidence" value="ECO:0007669"/>
    <property type="project" value="UniProtKB-SubCell"/>
</dbReference>
<evidence type="ECO:0000313" key="14">
    <source>
        <dbReference type="EMBL" id="CAC13847.1"/>
    </source>
</evidence>
<dbReference type="FunFam" id="3.40.50.300:FF:000053">
    <property type="entry name" value="Signal recognition particle receptor FtsY"/>
    <property type="match status" value="1"/>
</dbReference>
<evidence type="ECO:0000256" key="8">
    <source>
        <dbReference type="ARBA" id="ARBA00048027"/>
    </source>
</evidence>
<dbReference type="Pfam" id="PF02881">
    <property type="entry name" value="SRP54_N"/>
    <property type="match status" value="1"/>
</dbReference>
<keyword evidence="3 9" id="KW-0547">Nucleotide-binding</keyword>
<dbReference type="GO" id="GO:0005047">
    <property type="term" value="F:signal recognition particle binding"/>
    <property type="evidence" value="ECO:0007669"/>
    <property type="project" value="TreeGrafter"/>
</dbReference>
<dbReference type="InterPro" id="IPR004390">
    <property type="entry name" value="SR_rcpt_FtsY"/>
</dbReference>
<reference evidence="14 15" key="1">
    <citation type="journal article" date="2001" name="Nucleic Acids Res.">
        <title>The complete genome sequence of the murine respiratory pathogen Mycoplasma pulmonis.</title>
        <authorList>
            <person name="Chambaud I."/>
            <person name="Heilig R."/>
            <person name="Ferris S."/>
            <person name="Barbe V."/>
            <person name="Samson D."/>
            <person name="Galisson F."/>
            <person name="Moszer I."/>
            <person name="Dybvig K."/>
            <person name="Wroblewski H."/>
            <person name="Viari A."/>
            <person name="Rocha E.P.C."/>
            <person name="Blanchard A."/>
        </authorList>
    </citation>
    <scope>NUCLEOTIDE SEQUENCE [LARGE SCALE GENOMIC DNA]</scope>
    <source>
        <strain evidence="14 15">UAB CTIP</strain>
    </source>
</reference>
<evidence type="ECO:0000256" key="7">
    <source>
        <dbReference type="ARBA" id="ARBA00023170"/>
    </source>
</evidence>
<comment type="catalytic activity">
    <reaction evidence="8 9">
        <text>GTP + H2O = GDP + phosphate + H(+)</text>
        <dbReference type="Rhea" id="RHEA:19669"/>
        <dbReference type="ChEBI" id="CHEBI:15377"/>
        <dbReference type="ChEBI" id="CHEBI:15378"/>
        <dbReference type="ChEBI" id="CHEBI:37565"/>
        <dbReference type="ChEBI" id="CHEBI:43474"/>
        <dbReference type="ChEBI" id="CHEBI:58189"/>
        <dbReference type="EC" id="3.6.5.4"/>
    </reaction>
</comment>
<dbReference type="AlphaFoldDB" id="Q98PP5"/>
<dbReference type="CDD" id="cd17874">
    <property type="entry name" value="FtsY"/>
    <property type="match status" value="1"/>
</dbReference>
<dbReference type="InterPro" id="IPR027417">
    <property type="entry name" value="P-loop_NTPase"/>
</dbReference>
<comment type="similarity">
    <text evidence="9">Belongs to the GTP-binding SRP family. FtsY subfamily.</text>
</comment>
<dbReference type="SMART" id="SM00962">
    <property type="entry name" value="SRP54"/>
    <property type="match status" value="1"/>
</dbReference>
<evidence type="ECO:0000256" key="1">
    <source>
        <dbReference type="ARBA" id="ARBA00022475"/>
    </source>
</evidence>
<keyword evidence="6 9" id="KW-0472">Membrane</keyword>
<dbReference type="Proteomes" id="UP000000528">
    <property type="component" value="Chromosome"/>
</dbReference>
<dbReference type="InterPro" id="IPR013822">
    <property type="entry name" value="Signal_recog_particl_SRP54_hlx"/>
</dbReference>
<evidence type="ECO:0000256" key="5">
    <source>
        <dbReference type="ARBA" id="ARBA00023134"/>
    </source>
</evidence>
<dbReference type="InterPro" id="IPR042101">
    <property type="entry name" value="SRP54_N_sf"/>
</dbReference>
<evidence type="ECO:0000256" key="3">
    <source>
        <dbReference type="ARBA" id="ARBA00022741"/>
    </source>
</evidence>
<feature type="binding site" evidence="9">
    <location>
        <begin position="252"/>
        <end position="256"/>
    </location>
    <ligand>
        <name>GTP</name>
        <dbReference type="ChEBI" id="CHEBI:37565"/>
    </ligand>
</feature>
<comment type="function">
    <text evidence="9">Involved in targeting and insertion of nascent membrane proteins into the cytoplasmic membrane. Acts as a receptor for the complex formed by the signal recognition particle (SRP) and the ribosome-nascent chain (RNC).</text>
</comment>
<evidence type="ECO:0000256" key="9">
    <source>
        <dbReference type="HAMAP-Rule" id="MF_00920"/>
    </source>
</evidence>
<protein>
    <recommendedName>
        <fullName evidence="9">Signal recognition particle receptor FtsY</fullName>
        <shortName evidence="9">SRP receptor</shortName>
        <ecNumber evidence="9">3.6.5.4</ecNumber>
    </recommendedName>
</protein>
<dbReference type="KEGG" id="mpu:MYPU_6740"/>
<feature type="binding site" evidence="9">
    <location>
        <begin position="316"/>
        <end position="319"/>
    </location>
    <ligand>
        <name>GTP</name>
        <dbReference type="ChEBI" id="CHEBI:37565"/>
    </ligand>
</feature>
<keyword evidence="14" id="KW-0131">Cell cycle</keyword>
<dbReference type="RefSeq" id="WP_010925475.1">
    <property type="nucleotide sequence ID" value="NC_002771.1"/>
</dbReference>
<dbReference type="Gene3D" id="3.40.50.300">
    <property type="entry name" value="P-loop containing nucleotide triphosphate hydrolases"/>
    <property type="match status" value="1"/>
</dbReference>
<dbReference type="SUPFAM" id="SSF52540">
    <property type="entry name" value="P-loop containing nucleoside triphosphate hydrolases"/>
    <property type="match status" value="1"/>
</dbReference>
<feature type="domain" description="Signal recognition particle SRP54 helical bundle" evidence="13">
    <location>
        <begin position="64"/>
        <end position="145"/>
    </location>
</feature>
<evidence type="ECO:0000256" key="10">
    <source>
        <dbReference type="SAM" id="Coils"/>
    </source>
</evidence>
<dbReference type="GO" id="GO:0003924">
    <property type="term" value="F:GTPase activity"/>
    <property type="evidence" value="ECO:0007669"/>
    <property type="project" value="UniProtKB-UniRule"/>
</dbReference>
<dbReference type="SMART" id="SM00382">
    <property type="entry name" value="AAA"/>
    <property type="match status" value="1"/>
</dbReference>
<comment type="subcellular location">
    <subcellularLocation>
        <location evidence="9">Cell membrane</location>
        <topology evidence="9">Peripheral membrane protein</topology>
        <orientation evidence="9">Cytoplasmic side</orientation>
    </subcellularLocation>
    <subcellularLocation>
        <location evidence="9">Cytoplasm</location>
    </subcellularLocation>
</comment>
<evidence type="ECO:0000256" key="6">
    <source>
        <dbReference type="ARBA" id="ARBA00023136"/>
    </source>
</evidence>
<keyword evidence="15" id="KW-1185">Reference proteome</keyword>
<dbReference type="EMBL" id="AL445565">
    <property type="protein sequence ID" value="CAC13847.1"/>
    <property type="molecule type" value="Genomic_DNA"/>
</dbReference>
<dbReference type="STRING" id="272635.gene:17577284"/>
<dbReference type="SUPFAM" id="SSF47364">
    <property type="entry name" value="Domain of the SRP/SRP receptor G-proteins"/>
    <property type="match status" value="1"/>
</dbReference>
<keyword evidence="10" id="KW-0175">Coiled coil</keyword>
<dbReference type="GO" id="GO:0051301">
    <property type="term" value="P:cell division"/>
    <property type="evidence" value="ECO:0007669"/>
    <property type="project" value="UniProtKB-KW"/>
</dbReference>